<dbReference type="RefSeq" id="XP_002671126.1">
    <property type="nucleotide sequence ID" value="XM_002671080.1"/>
</dbReference>
<reference evidence="3 4" key="1">
    <citation type="journal article" date="2010" name="Cell">
        <title>The genome of Naegleria gruberi illuminates early eukaryotic versatility.</title>
        <authorList>
            <person name="Fritz-Laylin L.K."/>
            <person name="Prochnik S.E."/>
            <person name="Ginger M.L."/>
            <person name="Dacks J.B."/>
            <person name="Carpenter M.L."/>
            <person name="Field M.C."/>
            <person name="Kuo A."/>
            <person name="Paredez A."/>
            <person name="Chapman J."/>
            <person name="Pham J."/>
            <person name="Shu S."/>
            <person name="Neupane R."/>
            <person name="Cipriano M."/>
            <person name="Mancuso J."/>
            <person name="Tu H."/>
            <person name="Salamov A."/>
            <person name="Lindquist E."/>
            <person name="Shapiro H."/>
            <person name="Lucas S."/>
            <person name="Grigoriev I.V."/>
            <person name="Cande W.Z."/>
            <person name="Fulton C."/>
            <person name="Rokhsar D.S."/>
            <person name="Dawson S.C."/>
        </authorList>
    </citation>
    <scope>NUCLEOTIDE SEQUENCE [LARGE SCALE GENOMIC DNA]</scope>
    <source>
        <strain evidence="3 4">NEG-M</strain>
    </source>
</reference>
<dbReference type="AlphaFoldDB" id="D2VXR6"/>
<dbReference type="InParanoid" id="D2VXR6"/>
<keyword evidence="4" id="KW-1185">Reference proteome</keyword>
<organism evidence="4">
    <name type="scientific">Naegleria gruberi</name>
    <name type="common">Amoeba</name>
    <dbReference type="NCBI Taxonomy" id="5762"/>
    <lineage>
        <taxon>Eukaryota</taxon>
        <taxon>Discoba</taxon>
        <taxon>Heterolobosea</taxon>
        <taxon>Tetramitia</taxon>
        <taxon>Eutetramitia</taxon>
        <taxon>Vahlkampfiidae</taxon>
        <taxon>Naegleria</taxon>
    </lineage>
</organism>
<accession>D2VXR6</accession>
<gene>
    <name evidence="3" type="ORF">NAEGRDRAFT_73843</name>
</gene>
<feature type="transmembrane region" description="Helical" evidence="2">
    <location>
        <begin position="457"/>
        <end position="479"/>
    </location>
</feature>
<feature type="compositionally biased region" description="Basic and acidic residues" evidence="1">
    <location>
        <begin position="1"/>
        <end position="43"/>
    </location>
</feature>
<dbReference type="OrthoDB" id="10358255at2759"/>
<feature type="transmembrane region" description="Helical" evidence="2">
    <location>
        <begin position="547"/>
        <end position="575"/>
    </location>
</feature>
<name>D2VXR6_NAEGR</name>
<evidence type="ECO:0000256" key="2">
    <source>
        <dbReference type="SAM" id="Phobius"/>
    </source>
</evidence>
<dbReference type="Proteomes" id="UP000006671">
    <property type="component" value="Unassembled WGS sequence"/>
</dbReference>
<feature type="transmembrane region" description="Helical" evidence="2">
    <location>
        <begin position="635"/>
        <end position="660"/>
    </location>
</feature>
<feature type="region of interest" description="Disordered" evidence="1">
    <location>
        <begin position="728"/>
        <end position="751"/>
    </location>
</feature>
<dbReference type="KEGG" id="ngr:NAEGRDRAFT_73843"/>
<keyword evidence="2" id="KW-0472">Membrane</keyword>
<proteinExistence type="predicted"/>
<dbReference type="GeneID" id="8863544"/>
<feature type="transmembrane region" description="Helical" evidence="2">
    <location>
        <begin position="499"/>
        <end position="518"/>
    </location>
</feature>
<feature type="region of interest" description="Disordered" evidence="1">
    <location>
        <begin position="1"/>
        <end position="45"/>
    </location>
</feature>
<feature type="transmembrane region" description="Helical" evidence="2">
    <location>
        <begin position="50"/>
        <end position="72"/>
    </location>
</feature>
<evidence type="ECO:0000313" key="4">
    <source>
        <dbReference type="Proteomes" id="UP000006671"/>
    </source>
</evidence>
<evidence type="ECO:0000256" key="1">
    <source>
        <dbReference type="SAM" id="MobiDB-lite"/>
    </source>
</evidence>
<keyword evidence="2" id="KW-0812">Transmembrane</keyword>
<evidence type="ECO:0000313" key="3">
    <source>
        <dbReference type="EMBL" id="EFC38382.1"/>
    </source>
</evidence>
<dbReference type="OMA" id="CPFMVNY"/>
<protein>
    <submittedName>
        <fullName evidence="3">Predicted protein</fullName>
    </submittedName>
</protein>
<sequence>MSVNDSHHYNGVDEINVKRKVESTRSRYKQQEKTSHRQEEEHNSPSSMNVFCKIVTILLMIYMTIIMVLVLMDTLYSNNVHTSGHDVKLFHDNNYLNNVDESEFDVPTLEDEQISLLNNRRKSQLGSMSRKTRTINSMSHNSLHWKNCSYNLNYTETTRRNSDEYYNYFNDGMMAPVIGKIECQEIRFFQSYSNFKISFFGMFYSKVVSFIDQVNMNLFTQDSHLFYPITSTYQVITVEEDNYINICGDVSKLVSKLTRNGQEHLLHLYPSLNFTSCENLFCNVNESLYDPFNLYFRAQNYSQIYQNAEQRTFLYRDLHILSILTNRCQYCKSESQFRTRVQKQECPFMVNYPARSAERNCLGKNGFSVFYPYMSLDQYLQTTGNPFMCYCYENNIYSSRCDSIHIFIYPIYRVIMNPYLELGIEIVLFIVITFVLVLPLVRDFVRRGKYAFKDFDMILRALSVIPFWIFRLSYCIIKLTDGFSEPAQDDKSSRFVKTLISIAMDTIGFDYVFIPLVIKWNQTYQKIKLYTKQNADLSRKKTYLSSIIMLIFYYTITIGCGLVIILSAILLNYIPHIFDEDGSGAEGLIVMILVLIATPIIITLMGFFVLSVLIQRKLKQASDVSFVSTNYLATSITYAIVSMAQFIPTLISALTLYFGYDSILAALYFFSSTTMQITTDALEIYVIFLLADKISLKEFYYDTIWLKVLSPIIEKCFKKKITVVENGNSTTTTSGEPSDEQYSGVYYSKME</sequence>
<dbReference type="EMBL" id="GG738908">
    <property type="protein sequence ID" value="EFC38382.1"/>
    <property type="molecule type" value="Genomic_DNA"/>
</dbReference>
<feature type="transmembrane region" description="Helical" evidence="2">
    <location>
        <begin position="426"/>
        <end position="445"/>
    </location>
</feature>
<feature type="transmembrane region" description="Helical" evidence="2">
    <location>
        <begin position="587"/>
        <end position="614"/>
    </location>
</feature>
<keyword evidence="2" id="KW-1133">Transmembrane helix</keyword>
<dbReference type="VEuPathDB" id="AmoebaDB:NAEGRDRAFT_73843"/>